<name>A0A9W8HGH2_9FUNG</name>
<accession>A0A9W8HGH2</accession>
<reference evidence="3" key="1">
    <citation type="submission" date="2022-07" db="EMBL/GenBank/DDBJ databases">
        <title>Phylogenomic reconstructions and comparative analyses of Kickxellomycotina fungi.</title>
        <authorList>
            <person name="Reynolds N.K."/>
            <person name="Stajich J.E."/>
            <person name="Barry K."/>
            <person name="Grigoriev I.V."/>
            <person name="Crous P."/>
            <person name="Smith M.E."/>
        </authorList>
    </citation>
    <scope>NUCLEOTIDE SEQUENCE</scope>
    <source>
        <strain evidence="3">NBRC 105414</strain>
    </source>
</reference>
<dbReference type="InterPro" id="IPR001623">
    <property type="entry name" value="DnaJ_domain"/>
</dbReference>
<dbReference type="SUPFAM" id="SSF46565">
    <property type="entry name" value="Chaperone J-domain"/>
    <property type="match status" value="1"/>
</dbReference>
<dbReference type="PROSITE" id="PS50076">
    <property type="entry name" value="DNAJ_2"/>
    <property type="match status" value="1"/>
</dbReference>
<dbReference type="InterPro" id="IPR043183">
    <property type="entry name" value="DNJB2/6-like"/>
</dbReference>
<dbReference type="CDD" id="cd06257">
    <property type="entry name" value="DnaJ"/>
    <property type="match status" value="1"/>
</dbReference>
<feature type="non-terminal residue" evidence="3">
    <location>
        <position position="254"/>
    </location>
</feature>
<gene>
    <name evidence="3" type="primary">DNAJB2</name>
    <name evidence="3" type="ORF">H4R18_003111</name>
</gene>
<feature type="compositionally biased region" description="Low complexity" evidence="1">
    <location>
        <begin position="83"/>
        <end position="98"/>
    </location>
</feature>
<protein>
    <submittedName>
        <fullName evidence="3">DnaJ sub B member 2</fullName>
    </submittedName>
</protein>
<comment type="caution">
    <text evidence="3">The sequence shown here is derived from an EMBL/GenBank/DDBJ whole genome shotgun (WGS) entry which is preliminary data.</text>
</comment>
<dbReference type="GO" id="GO:0030544">
    <property type="term" value="F:Hsp70 protein binding"/>
    <property type="evidence" value="ECO:0007669"/>
    <property type="project" value="InterPro"/>
</dbReference>
<dbReference type="EMBL" id="JANBUL010000116">
    <property type="protein sequence ID" value="KAJ2781064.1"/>
    <property type="molecule type" value="Genomic_DNA"/>
</dbReference>
<dbReference type="PANTHER" id="PTHR45168:SF3">
    <property type="entry name" value="DNAJ HEAT SHOCK PROTEIN FAMILY (HSP40) MEMBER B2"/>
    <property type="match status" value="1"/>
</dbReference>
<dbReference type="PRINTS" id="PR00625">
    <property type="entry name" value="JDOMAIN"/>
</dbReference>
<organism evidence="3 4">
    <name type="scientific">Coemansia javaensis</name>
    <dbReference type="NCBI Taxonomy" id="2761396"/>
    <lineage>
        <taxon>Eukaryota</taxon>
        <taxon>Fungi</taxon>
        <taxon>Fungi incertae sedis</taxon>
        <taxon>Zoopagomycota</taxon>
        <taxon>Kickxellomycotina</taxon>
        <taxon>Kickxellomycetes</taxon>
        <taxon>Kickxellales</taxon>
        <taxon>Kickxellaceae</taxon>
        <taxon>Coemansia</taxon>
    </lineage>
</organism>
<proteinExistence type="predicted"/>
<dbReference type="AlphaFoldDB" id="A0A9W8HGH2"/>
<evidence type="ECO:0000256" key="1">
    <source>
        <dbReference type="SAM" id="MobiDB-lite"/>
    </source>
</evidence>
<dbReference type="Gene3D" id="1.10.287.110">
    <property type="entry name" value="DnaJ domain"/>
    <property type="match status" value="1"/>
</dbReference>
<evidence type="ECO:0000259" key="2">
    <source>
        <dbReference type="PROSITE" id="PS50076"/>
    </source>
</evidence>
<sequence>MAPGTKYYELLGIERTAGADEIKKAYRRLSLQWHPDKNPDNLAEAEERFKQVAEAYSVLSEPETRAIYDKYGEDGLRRGFQPPSAGAAAAGSSSSSSSAGGGGYGAYGPGGGFQFRSAHDIFRDFFGGQDPFAPMFAMGSMFGGHDPFAQAFFSAPTAAPMHGGFSSMFGGPASGGFGSLFGAGMPGVSSFSFVSSSAGGGGGFGALRGPSVTNSVQFINGVRMQTIEEHDGRGNVTVTRISPDGTKEVSVNGV</sequence>
<feature type="domain" description="J" evidence="2">
    <location>
        <begin position="6"/>
        <end position="72"/>
    </location>
</feature>
<dbReference type="Proteomes" id="UP001140217">
    <property type="component" value="Unassembled WGS sequence"/>
</dbReference>
<dbReference type="GO" id="GO:0051082">
    <property type="term" value="F:unfolded protein binding"/>
    <property type="evidence" value="ECO:0007669"/>
    <property type="project" value="InterPro"/>
</dbReference>
<keyword evidence="4" id="KW-1185">Reference proteome</keyword>
<dbReference type="InterPro" id="IPR036869">
    <property type="entry name" value="J_dom_sf"/>
</dbReference>
<dbReference type="SMART" id="SM00271">
    <property type="entry name" value="DnaJ"/>
    <property type="match status" value="1"/>
</dbReference>
<evidence type="ECO:0000313" key="4">
    <source>
        <dbReference type="Proteomes" id="UP001140217"/>
    </source>
</evidence>
<dbReference type="PANTHER" id="PTHR45168">
    <property type="entry name" value="DNAJ HOMOLOG SUBFAMILY B MEMBER 2"/>
    <property type="match status" value="1"/>
</dbReference>
<dbReference type="OrthoDB" id="10250354at2759"/>
<feature type="region of interest" description="Disordered" evidence="1">
    <location>
        <begin position="79"/>
        <end position="101"/>
    </location>
</feature>
<dbReference type="Pfam" id="PF00226">
    <property type="entry name" value="DnaJ"/>
    <property type="match status" value="1"/>
</dbReference>
<evidence type="ECO:0000313" key="3">
    <source>
        <dbReference type="EMBL" id="KAJ2781064.1"/>
    </source>
</evidence>